<proteinExistence type="predicted"/>
<evidence type="ECO:0000313" key="2">
    <source>
        <dbReference type="Proteomes" id="UP000253872"/>
    </source>
</evidence>
<dbReference type="Proteomes" id="UP000253872">
    <property type="component" value="Unassembled WGS sequence"/>
</dbReference>
<gene>
    <name evidence="1" type="ORF">DPV93_07790</name>
</gene>
<protein>
    <submittedName>
        <fullName evidence="1">Uncharacterized protein</fullName>
    </submittedName>
</protein>
<comment type="caution">
    <text evidence="1">The sequence shown here is derived from an EMBL/GenBank/DDBJ whole genome shotgun (WGS) entry which is preliminary data.</text>
</comment>
<organism evidence="1 2">
    <name type="scientific">Haemophilus sputorum</name>
    <dbReference type="NCBI Taxonomy" id="1078480"/>
    <lineage>
        <taxon>Bacteria</taxon>
        <taxon>Pseudomonadati</taxon>
        <taxon>Pseudomonadota</taxon>
        <taxon>Gammaproteobacteria</taxon>
        <taxon>Pasteurellales</taxon>
        <taxon>Pasteurellaceae</taxon>
        <taxon>Haemophilus</taxon>
    </lineage>
</organism>
<sequence>MANEIFFDRRHNAAVVKTEQSIEDFKQSTLDEFHKVQSQTRIVYLEDKLAKIKSGTIKIGDGLTEENLNELVKCYEDELKELKR</sequence>
<dbReference type="EMBL" id="QEPN01000006">
    <property type="protein sequence ID" value="RDE70901.1"/>
    <property type="molecule type" value="Genomic_DNA"/>
</dbReference>
<evidence type="ECO:0000313" key="1">
    <source>
        <dbReference type="EMBL" id="RDE70901.1"/>
    </source>
</evidence>
<accession>A0A369YE51</accession>
<dbReference type="RefSeq" id="WP_111403436.1">
    <property type="nucleotide sequence ID" value="NZ_QEPN01000006.1"/>
</dbReference>
<name>A0A369YE51_9PAST</name>
<reference evidence="1 2" key="1">
    <citation type="submission" date="2018-05" db="EMBL/GenBank/DDBJ databases">
        <title>Draft Genome Sequences for a Diverse set of 7 Haemophilus Species.</title>
        <authorList>
            <person name="Nichols M."/>
            <person name="Topaz N."/>
            <person name="Wang X."/>
            <person name="Wang X."/>
            <person name="Boxrud D."/>
        </authorList>
    </citation>
    <scope>NUCLEOTIDE SEQUENCE [LARGE SCALE GENOMIC DNA]</scope>
    <source>
        <strain evidence="1 2">C2002001239</strain>
    </source>
</reference>
<dbReference type="AlphaFoldDB" id="A0A369YE51"/>